<dbReference type="PROSITE" id="PS50181">
    <property type="entry name" value="FBOX"/>
    <property type="match status" value="1"/>
</dbReference>
<organism evidence="6 7">
    <name type="scientific">Lepeophtheirus salmonis</name>
    <name type="common">Salmon louse</name>
    <name type="synonym">Caligus salmonis</name>
    <dbReference type="NCBI Taxonomy" id="72036"/>
    <lineage>
        <taxon>Eukaryota</taxon>
        <taxon>Metazoa</taxon>
        <taxon>Ecdysozoa</taxon>
        <taxon>Arthropoda</taxon>
        <taxon>Crustacea</taxon>
        <taxon>Multicrustacea</taxon>
        <taxon>Hexanauplia</taxon>
        <taxon>Copepoda</taxon>
        <taxon>Siphonostomatoida</taxon>
        <taxon>Caligidae</taxon>
        <taxon>Lepeophtheirus</taxon>
    </lineage>
</organism>
<feature type="compositionally biased region" description="Acidic residues" evidence="5">
    <location>
        <begin position="97"/>
        <end position="107"/>
    </location>
</feature>
<comment type="subcellular location">
    <subcellularLocation>
        <location evidence="1">Nucleus</location>
    </subcellularLocation>
</comment>
<gene>
    <name evidence="6" type="ORF">LSAA_2661</name>
</gene>
<dbReference type="EMBL" id="HG994589">
    <property type="protein sequence ID" value="CAF2790661.1"/>
    <property type="molecule type" value="Genomic_DNA"/>
</dbReference>
<evidence type="ECO:0000256" key="2">
    <source>
        <dbReference type="ARBA" id="ARBA00004906"/>
    </source>
</evidence>
<evidence type="ECO:0000256" key="4">
    <source>
        <dbReference type="ARBA" id="ARBA00023242"/>
    </source>
</evidence>
<protein>
    <submittedName>
        <fullName evidence="6">FBXO25_32</fullName>
    </submittedName>
</protein>
<sequence>MPGRRDEDFYTYIVLKTENIERKSERIGEWRITLEINKKSQNCDFLKEDAFFVQGLERPRRGMAASDPTPSKCHVKRLLRIFEMKLANNSFKRAPSVDEEDYEEIQEETQKTTLDEEEDERDKIEEVKVICPSYPVVVKCTKEIAGFNELAEGILRLDFPGALRDVRRFRYVARVVHILLRHDKLRTLSGAAQKLLFRLLEEMADVVYENQSHEDVLHSLLQELHSTMAIYNVWGSHLGSARLFQEHVERRRKITEFVERMQDRYKQDLMPCSLDHPNLVQILPEECVREVLLRLSDKKDLTNASRTCIVMESIVKEKRIWRELVQAHFTKPQIECLLKQHPNFKESGDWKSLYDSLRKKWDPKETFGDLLYLCRSCCSLYWRSLEHICQLELAEREVTEDVPIMPNTFLSFFSV</sequence>
<evidence type="ECO:0000256" key="3">
    <source>
        <dbReference type="ARBA" id="ARBA00022786"/>
    </source>
</evidence>
<dbReference type="GO" id="GO:0016567">
    <property type="term" value="P:protein ubiquitination"/>
    <property type="evidence" value="ECO:0007669"/>
    <property type="project" value="UniProtKB-UniPathway"/>
</dbReference>
<dbReference type="Proteomes" id="UP000675881">
    <property type="component" value="Chromosome 10"/>
</dbReference>
<dbReference type="GO" id="GO:0005737">
    <property type="term" value="C:cytoplasm"/>
    <property type="evidence" value="ECO:0007669"/>
    <property type="project" value="TreeGrafter"/>
</dbReference>
<dbReference type="UniPathway" id="UPA00143"/>
<accession>A0A7R8H0F6</accession>
<reference evidence="6" key="1">
    <citation type="submission" date="2021-02" db="EMBL/GenBank/DDBJ databases">
        <authorList>
            <person name="Bekaert M."/>
        </authorList>
    </citation>
    <scope>NUCLEOTIDE SEQUENCE</scope>
    <source>
        <strain evidence="6">IoA-00</strain>
    </source>
</reference>
<dbReference type="SUPFAM" id="SSF81383">
    <property type="entry name" value="F-box domain"/>
    <property type="match status" value="1"/>
</dbReference>
<dbReference type="InterPro" id="IPR036047">
    <property type="entry name" value="F-box-like_dom_sf"/>
</dbReference>
<keyword evidence="4" id="KW-0539">Nucleus</keyword>
<dbReference type="OrthoDB" id="9991467at2759"/>
<keyword evidence="7" id="KW-1185">Reference proteome</keyword>
<comment type="pathway">
    <text evidence="2">Protein modification; protein ubiquitination.</text>
</comment>
<dbReference type="InterPro" id="IPR040394">
    <property type="entry name" value="FBX25/32"/>
</dbReference>
<dbReference type="InterPro" id="IPR001810">
    <property type="entry name" value="F-box_dom"/>
</dbReference>
<feature type="region of interest" description="Disordered" evidence="5">
    <location>
        <begin position="97"/>
        <end position="118"/>
    </location>
</feature>
<keyword evidence="3" id="KW-0833">Ubl conjugation pathway</keyword>
<evidence type="ECO:0000313" key="7">
    <source>
        <dbReference type="Proteomes" id="UP000675881"/>
    </source>
</evidence>
<evidence type="ECO:0000256" key="5">
    <source>
        <dbReference type="SAM" id="MobiDB-lite"/>
    </source>
</evidence>
<dbReference type="PANTHER" id="PTHR13123">
    <property type="entry name" value="LD30288P"/>
    <property type="match status" value="1"/>
</dbReference>
<dbReference type="AlphaFoldDB" id="A0A7R8H0F6"/>
<evidence type="ECO:0000313" key="6">
    <source>
        <dbReference type="EMBL" id="CAF2790661.1"/>
    </source>
</evidence>
<dbReference type="GO" id="GO:0019005">
    <property type="term" value="C:SCF ubiquitin ligase complex"/>
    <property type="evidence" value="ECO:0007669"/>
    <property type="project" value="TreeGrafter"/>
</dbReference>
<evidence type="ECO:0000256" key="1">
    <source>
        <dbReference type="ARBA" id="ARBA00004123"/>
    </source>
</evidence>
<dbReference type="PANTHER" id="PTHR13123:SF7">
    <property type="entry name" value="LD30288P"/>
    <property type="match status" value="1"/>
</dbReference>
<dbReference type="GO" id="GO:0005634">
    <property type="term" value="C:nucleus"/>
    <property type="evidence" value="ECO:0007669"/>
    <property type="project" value="UniProtKB-SubCell"/>
</dbReference>
<dbReference type="Gene3D" id="1.20.1280.50">
    <property type="match status" value="1"/>
</dbReference>
<proteinExistence type="predicted"/>
<name>A0A7R8H0F6_LEPSM</name>